<accession>A0A250I8T4</accession>
<organism evidence="2 3">
    <name type="scientific">Melittangium boletus DSM 14713</name>
    <dbReference type="NCBI Taxonomy" id="1294270"/>
    <lineage>
        <taxon>Bacteria</taxon>
        <taxon>Pseudomonadati</taxon>
        <taxon>Myxococcota</taxon>
        <taxon>Myxococcia</taxon>
        <taxon>Myxococcales</taxon>
        <taxon>Cystobacterineae</taxon>
        <taxon>Archangiaceae</taxon>
        <taxon>Melittangium</taxon>
    </lineage>
</organism>
<evidence type="ECO:0000313" key="3">
    <source>
        <dbReference type="Proteomes" id="UP000217289"/>
    </source>
</evidence>
<protein>
    <submittedName>
        <fullName evidence="2">Uncharacterized protein</fullName>
    </submittedName>
</protein>
<evidence type="ECO:0000313" key="2">
    <source>
        <dbReference type="EMBL" id="ATB27620.1"/>
    </source>
</evidence>
<reference evidence="2 3" key="1">
    <citation type="submission" date="2017-06" db="EMBL/GenBank/DDBJ databases">
        <authorList>
            <person name="Kim H.J."/>
            <person name="Triplett B.A."/>
        </authorList>
    </citation>
    <scope>NUCLEOTIDE SEQUENCE [LARGE SCALE GENOMIC DNA]</scope>
    <source>
        <strain evidence="2 3">DSM 14713</strain>
    </source>
</reference>
<proteinExistence type="predicted"/>
<dbReference type="KEGG" id="mbd:MEBOL_001064"/>
<dbReference type="RefSeq" id="WP_095976399.1">
    <property type="nucleotide sequence ID" value="NZ_CP022163.1"/>
</dbReference>
<evidence type="ECO:0000256" key="1">
    <source>
        <dbReference type="SAM" id="MobiDB-lite"/>
    </source>
</evidence>
<dbReference type="Proteomes" id="UP000217289">
    <property type="component" value="Chromosome"/>
</dbReference>
<name>A0A250I8T4_9BACT</name>
<feature type="region of interest" description="Disordered" evidence="1">
    <location>
        <begin position="165"/>
        <end position="185"/>
    </location>
</feature>
<dbReference type="EMBL" id="CP022163">
    <property type="protein sequence ID" value="ATB27620.1"/>
    <property type="molecule type" value="Genomic_DNA"/>
</dbReference>
<keyword evidence="3" id="KW-1185">Reference proteome</keyword>
<dbReference type="OrthoDB" id="5379962at2"/>
<dbReference type="AlphaFoldDB" id="A0A250I8T4"/>
<gene>
    <name evidence="2" type="ORF">MEBOL_001064</name>
</gene>
<sequence length="463" mass="50510">MPVSLASAAVLGWLLSVAPSQERVFSPCAPDTSDWRKAGEGLAALDAQVEALAEDGDVRDARTAMRALLASRCFALAREESRRPTDKGVSALALKVWWRDGGKAWLASYLELGGPGPREVVLPPDVRSVLTPDSASDHRLAALLCPAKDKTCGTETEAWRTRAERAFRPEPGRHRESSGTETKRPDCSVLVAAKPKRWRYTAWRSCLGESGSRPRQVALPLGRFRSPEDGWLVIRGRRGHYGFCDEVRAYHLRTGSAYVSKSCGDLMLMEGGGVDAARTDAARQGTVSGGRMAPALLRELTWMLLLGPEVQRDVQVEAWRVPVPAGYRVERRELLVDDGSGVEVLGGGATGWFHTGQTRLRWTWFPPRGAEPLSGELTYPDSSWVEVDHANVLLREAEATFEEGCPSERVLPTMLDFTWAPGVNGRDAPEGVTKAQDTLVEALRAWRAPLHCGPGLDGEGVAN</sequence>